<evidence type="ECO:0000256" key="6">
    <source>
        <dbReference type="ARBA" id="ARBA00022842"/>
    </source>
</evidence>
<evidence type="ECO:0000256" key="1">
    <source>
        <dbReference type="ARBA" id="ARBA00022490"/>
    </source>
</evidence>
<dbReference type="RefSeq" id="WP_162309710.1">
    <property type="nucleotide sequence ID" value="NZ_JACHGU010000003.1"/>
</dbReference>
<evidence type="ECO:0000256" key="7">
    <source>
        <dbReference type="ARBA" id="ARBA00022993"/>
    </source>
</evidence>
<sequence>MVNRRTAVYPGTFDPITNGHIDLVARAAPLFEKVIVGVAASQVKGPTLPLELRVRLAREALAEHAHVEVRGFDSLLAHFVRDVGAGVLLRGLRAVSDFEYEFQMASMNRHLIPEVETLFLTPAEKYSFISSSLVREIARLGGDVSGFVTPAVAAALRDARRGDAVSESHLRTTGGSR</sequence>
<reference evidence="11 12" key="1">
    <citation type="submission" date="2017-10" db="EMBL/GenBank/DDBJ databases">
        <title>Whole genome sequencing of Pseudoxanthomonas broegbernensis DSM 12573(T).</title>
        <authorList>
            <person name="Kumar S."/>
            <person name="Bansal K."/>
            <person name="Kaur A."/>
            <person name="Patil P."/>
            <person name="Sharma S."/>
            <person name="Patil P.B."/>
        </authorList>
    </citation>
    <scope>NUCLEOTIDE SEQUENCE [LARGE SCALE GENOMIC DNA]</scope>
    <source>
        <strain evidence="11 12">DSM 12573</strain>
    </source>
</reference>
<dbReference type="InterPro" id="IPR001980">
    <property type="entry name" value="PPAT"/>
</dbReference>
<keyword evidence="2 9" id="KW-0808">Transferase</keyword>
<comment type="similarity">
    <text evidence="9">Belongs to the bacterial CoaD family.</text>
</comment>
<dbReference type="Gene3D" id="3.40.50.620">
    <property type="entry name" value="HUPs"/>
    <property type="match status" value="1"/>
</dbReference>
<organism evidence="11 12">
    <name type="scientific">Pseudoxanthomonas broegbernensis</name>
    <dbReference type="NCBI Taxonomy" id="83619"/>
    <lineage>
        <taxon>Bacteria</taxon>
        <taxon>Pseudomonadati</taxon>
        <taxon>Pseudomonadota</taxon>
        <taxon>Gammaproteobacteria</taxon>
        <taxon>Lysobacterales</taxon>
        <taxon>Lysobacteraceae</taxon>
        <taxon>Pseudoxanthomonas</taxon>
    </lineage>
</organism>
<dbReference type="SUPFAM" id="SSF52374">
    <property type="entry name" value="Nucleotidylyl transferase"/>
    <property type="match status" value="1"/>
</dbReference>
<feature type="binding site" evidence="9">
    <location>
        <begin position="91"/>
        <end position="93"/>
    </location>
    <ligand>
        <name>ATP</name>
        <dbReference type="ChEBI" id="CHEBI:30616"/>
    </ligand>
</feature>
<proteinExistence type="inferred from homology"/>
<evidence type="ECO:0000256" key="2">
    <source>
        <dbReference type="ARBA" id="ARBA00022679"/>
    </source>
</evidence>
<feature type="site" description="Transition state stabilizer" evidence="9">
    <location>
        <position position="20"/>
    </location>
</feature>
<dbReference type="AlphaFoldDB" id="A0A7V8GQ68"/>
<feature type="binding site" evidence="9">
    <location>
        <position position="20"/>
    </location>
    <ligand>
        <name>ATP</name>
        <dbReference type="ChEBI" id="CHEBI:30616"/>
    </ligand>
</feature>
<keyword evidence="7 9" id="KW-0173">Coenzyme A biosynthesis</keyword>
<dbReference type="GO" id="GO:0005524">
    <property type="term" value="F:ATP binding"/>
    <property type="evidence" value="ECO:0007669"/>
    <property type="project" value="UniProtKB-KW"/>
</dbReference>
<keyword evidence="3 9" id="KW-0548">Nucleotidyltransferase</keyword>
<dbReference type="GO" id="GO:0004595">
    <property type="term" value="F:pantetheine-phosphate adenylyltransferase activity"/>
    <property type="evidence" value="ECO:0007669"/>
    <property type="project" value="UniProtKB-UniRule"/>
</dbReference>
<feature type="binding site" evidence="9">
    <location>
        <position position="101"/>
    </location>
    <ligand>
        <name>ATP</name>
        <dbReference type="ChEBI" id="CHEBI:30616"/>
    </ligand>
</feature>
<dbReference type="InterPro" id="IPR014729">
    <property type="entry name" value="Rossmann-like_a/b/a_fold"/>
</dbReference>
<name>A0A7V8GQ68_9GAMM</name>
<evidence type="ECO:0000259" key="10">
    <source>
        <dbReference type="Pfam" id="PF01467"/>
    </source>
</evidence>
<evidence type="ECO:0000313" key="12">
    <source>
        <dbReference type="Proteomes" id="UP000462066"/>
    </source>
</evidence>
<comment type="caution">
    <text evidence="11">The sequence shown here is derived from an EMBL/GenBank/DDBJ whole genome shotgun (WGS) entry which is preliminary data.</text>
</comment>
<comment type="subcellular location">
    <subcellularLocation>
        <location evidence="9">Cytoplasm</location>
    </subcellularLocation>
</comment>
<comment type="cofactor">
    <cofactor evidence="9">
        <name>Mg(2+)</name>
        <dbReference type="ChEBI" id="CHEBI:18420"/>
    </cofactor>
</comment>
<evidence type="ECO:0000313" key="11">
    <source>
        <dbReference type="EMBL" id="KAF1688152.1"/>
    </source>
</evidence>
<feature type="binding site" evidence="9">
    <location>
        <position position="12"/>
    </location>
    <ligand>
        <name>substrate</name>
    </ligand>
</feature>
<dbReference type="NCBIfam" id="TIGR01510">
    <property type="entry name" value="coaD_prev_kdtB"/>
    <property type="match status" value="1"/>
</dbReference>
<keyword evidence="12" id="KW-1185">Reference proteome</keyword>
<feature type="binding site" evidence="9">
    <location>
        <position position="90"/>
    </location>
    <ligand>
        <name>substrate</name>
    </ligand>
</feature>
<evidence type="ECO:0000256" key="3">
    <source>
        <dbReference type="ARBA" id="ARBA00022695"/>
    </source>
</evidence>
<dbReference type="CDD" id="cd02163">
    <property type="entry name" value="PPAT"/>
    <property type="match status" value="1"/>
</dbReference>
<dbReference type="Proteomes" id="UP000462066">
    <property type="component" value="Unassembled WGS sequence"/>
</dbReference>
<feature type="binding site" evidence="9">
    <location>
        <position position="44"/>
    </location>
    <ligand>
        <name>substrate</name>
    </ligand>
</feature>
<dbReference type="PRINTS" id="PR01020">
    <property type="entry name" value="LPSBIOSNTHSS"/>
</dbReference>
<dbReference type="Pfam" id="PF01467">
    <property type="entry name" value="CTP_transf_like"/>
    <property type="match status" value="1"/>
</dbReference>
<evidence type="ECO:0000256" key="5">
    <source>
        <dbReference type="ARBA" id="ARBA00022840"/>
    </source>
</evidence>
<comment type="pathway">
    <text evidence="9">Cofactor biosynthesis; coenzyme A biosynthesis; CoA from (R)-pantothenate: step 4/5.</text>
</comment>
<dbReference type="EMBL" id="MWIP01000001">
    <property type="protein sequence ID" value="KAF1688152.1"/>
    <property type="molecule type" value="Genomic_DNA"/>
</dbReference>
<dbReference type="NCBIfam" id="TIGR00125">
    <property type="entry name" value="cyt_tran_rel"/>
    <property type="match status" value="1"/>
</dbReference>
<dbReference type="InterPro" id="IPR004821">
    <property type="entry name" value="Cyt_trans-like"/>
</dbReference>
<dbReference type="EC" id="2.7.7.3" evidence="9"/>
<keyword evidence="6 9" id="KW-0460">Magnesium</keyword>
<dbReference type="GO" id="GO:0015937">
    <property type="term" value="P:coenzyme A biosynthetic process"/>
    <property type="evidence" value="ECO:0007669"/>
    <property type="project" value="UniProtKB-UniRule"/>
</dbReference>
<dbReference type="UniPathway" id="UPA00241">
    <property type="reaction ID" value="UER00355"/>
</dbReference>
<keyword evidence="1 9" id="KW-0963">Cytoplasm</keyword>
<dbReference type="PANTHER" id="PTHR21342:SF1">
    <property type="entry name" value="PHOSPHOPANTETHEINE ADENYLYLTRANSFERASE"/>
    <property type="match status" value="1"/>
</dbReference>
<comment type="catalytic activity">
    <reaction evidence="8 9">
        <text>(R)-4'-phosphopantetheine + ATP + H(+) = 3'-dephospho-CoA + diphosphate</text>
        <dbReference type="Rhea" id="RHEA:19801"/>
        <dbReference type="ChEBI" id="CHEBI:15378"/>
        <dbReference type="ChEBI" id="CHEBI:30616"/>
        <dbReference type="ChEBI" id="CHEBI:33019"/>
        <dbReference type="ChEBI" id="CHEBI:57328"/>
        <dbReference type="ChEBI" id="CHEBI:61723"/>
        <dbReference type="EC" id="2.7.7.3"/>
    </reaction>
</comment>
<comment type="function">
    <text evidence="9">Reversibly transfers an adenylyl group from ATP to 4'-phosphopantetheine, yielding dephospho-CoA (dPCoA) and pyrophosphate.</text>
</comment>
<evidence type="ECO:0000256" key="9">
    <source>
        <dbReference type="HAMAP-Rule" id="MF_00151"/>
    </source>
</evidence>
<evidence type="ECO:0000256" key="8">
    <source>
        <dbReference type="ARBA" id="ARBA00029346"/>
    </source>
</evidence>
<protein>
    <recommendedName>
        <fullName evidence="9">Phosphopantetheine adenylyltransferase</fullName>
        <ecNumber evidence="9">2.7.7.3</ecNumber>
    </recommendedName>
    <alternativeName>
        <fullName evidence="9">Dephospho-CoA pyrophosphorylase</fullName>
    </alternativeName>
    <alternativeName>
        <fullName evidence="9">Pantetheine-phosphate adenylyltransferase</fullName>
        <shortName evidence="9">PPAT</shortName>
    </alternativeName>
</protein>
<gene>
    <name evidence="9" type="primary">coaD</name>
    <name evidence="11" type="ORF">B1992_01680</name>
</gene>
<evidence type="ECO:0000256" key="4">
    <source>
        <dbReference type="ARBA" id="ARBA00022741"/>
    </source>
</evidence>
<feature type="binding site" evidence="9">
    <location>
        <begin position="12"/>
        <end position="13"/>
    </location>
    <ligand>
        <name>ATP</name>
        <dbReference type="ChEBI" id="CHEBI:30616"/>
    </ligand>
</feature>
<keyword evidence="5 9" id="KW-0067">ATP-binding</keyword>
<keyword evidence="4 9" id="KW-0547">Nucleotide-binding</keyword>
<comment type="subunit">
    <text evidence="9">Homohexamer.</text>
</comment>
<dbReference type="GO" id="GO:0005737">
    <property type="term" value="C:cytoplasm"/>
    <property type="evidence" value="ECO:0007669"/>
    <property type="project" value="UniProtKB-SubCell"/>
</dbReference>
<feature type="domain" description="Cytidyltransferase-like" evidence="10">
    <location>
        <begin position="8"/>
        <end position="136"/>
    </location>
</feature>
<feature type="binding site" evidence="9">
    <location>
        <begin position="126"/>
        <end position="132"/>
    </location>
    <ligand>
        <name>ATP</name>
        <dbReference type="ChEBI" id="CHEBI:30616"/>
    </ligand>
</feature>
<dbReference type="HAMAP" id="MF_00151">
    <property type="entry name" value="PPAT_bact"/>
    <property type="match status" value="1"/>
</dbReference>
<feature type="binding site" evidence="9">
    <location>
        <position position="76"/>
    </location>
    <ligand>
        <name>substrate</name>
    </ligand>
</feature>
<dbReference type="PANTHER" id="PTHR21342">
    <property type="entry name" value="PHOSPHOPANTETHEINE ADENYLYLTRANSFERASE"/>
    <property type="match status" value="1"/>
</dbReference>
<accession>A0A7V8GQ68</accession>